<keyword evidence="3" id="KW-1185">Reference proteome</keyword>
<gene>
    <name evidence="2" type="ORF">HORIV_53020</name>
</gene>
<accession>A0ABM7GPC3</accession>
<organism evidence="2 3">
    <name type="scientific">Vreelandella olivaria</name>
    <dbReference type="NCBI Taxonomy" id="390919"/>
    <lineage>
        <taxon>Bacteria</taxon>
        <taxon>Pseudomonadati</taxon>
        <taxon>Pseudomonadota</taxon>
        <taxon>Gammaproteobacteria</taxon>
        <taxon>Oceanospirillales</taxon>
        <taxon>Halomonadaceae</taxon>
        <taxon>Vreelandella</taxon>
    </lineage>
</organism>
<reference evidence="3" key="1">
    <citation type="journal article" date="2019" name="Microbiol. Resour. Announc.">
        <title>Complete Genome Sequence of Halomonas olivaria, a Moderately Halophilic Bacterium Isolated from Olive Processing Effluents, Obtained by Nanopore Sequencing.</title>
        <authorList>
            <person name="Nagata S."/>
            <person name="Ii K.M."/>
            <person name="Tsukimi T."/>
            <person name="Miura M.C."/>
            <person name="Galipon J."/>
            <person name="Arakawa K."/>
        </authorList>
    </citation>
    <scope>NUCLEOTIDE SEQUENCE [LARGE SCALE GENOMIC DNA]</scope>
    <source>
        <strain evidence="3">TYRC17</strain>
    </source>
</reference>
<sequence>MDLGAAPDQTIWRYAKDNQYAIVTLDADFHEFSLLWGGPPLVIWLKCGNQPKSVIKEILLSNRQAIKGAFSDPEIWCVELYS</sequence>
<dbReference type="Proteomes" id="UP000289555">
    <property type="component" value="Chromosome"/>
</dbReference>
<evidence type="ECO:0000313" key="2">
    <source>
        <dbReference type="EMBL" id="BBI52881.1"/>
    </source>
</evidence>
<dbReference type="EMBL" id="AP019416">
    <property type="protein sequence ID" value="BBI52881.1"/>
    <property type="molecule type" value="Genomic_DNA"/>
</dbReference>
<protein>
    <recommendedName>
        <fullName evidence="1">DUF5615 domain-containing protein</fullName>
    </recommendedName>
</protein>
<dbReference type="InterPro" id="IPR041049">
    <property type="entry name" value="DUF5615"/>
</dbReference>
<evidence type="ECO:0000259" key="1">
    <source>
        <dbReference type="Pfam" id="PF18480"/>
    </source>
</evidence>
<feature type="domain" description="DUF5615" evidence="1">
    <location>
        <begin position="2"/>
        <end position="80"/>
    </location>
</feature>
<name>A0ABM7GPC3_9GAMM</name>
<proteinExistence type="predicted"/>
<evidence type="ECO:0000313" key="3">
    <source>
        <dbReference type="Proteomes" id="UP000289555"/>
    </source>
</evidence>
<dbReference type="Pfam" id="PF18480">
    <property type="entry name" value="DUF5615"/>
    <property type="match status" value="1"/>
</dbReference>